<evidence type="ECO:0000313" key="3">
    <source>
        <dbReference type="EMBL" id="TLS36800.1"/>
    </source>
</evidence>
<dbReference type="PANTHER" id="PTHR35399:SF2">
    <property type="entry name" value="DUF839 DOMAIN-CONTAINING PROTEIN"/>
    <property type="match status" value="1"/>
</dbReference>
<dbReference type="PANTHER" id="PTHR35399">
    <property type="entry name" value="SLR8030 PROTEIN"/>
    <property type="match status" value="1"/>
</dbReference>
<dbReference type="OrthoDB" id="9801383at2"/>
<proteinExistence type="predicted"/>
<organism evidence="3 4">
    <name type="scientific">Exobacillus caeni</name>
    <dbReference type="NCBI Taxonomy" id="2574798"/>
    <lineage>
        <taxon>Bacteria</taxon>
        <taxon>Bacillati</taxon>
        <taxon>Bacillota</taxon>
        <taxon>Bacilli</taxon>
        <taxon>Bacillales</taxon>
        <taxon>Guptibacillaceae</taxon>
        <taxon>Exobacillus</taxon>
    </lineage>
</organism>
<dbReference type="Pfam" id="PF05787">
    <property type="entry name" value="PhoX"/>
    <property type="match status" value="1"/>
</dbReference>
<protein>
    <submittedName>
        <fullName evidence="3">DUF839 domain-containing protein</fullName>
    </submittedName>
</protein>
<sequence length="663" mass="72978">MKKRLSIGLSMALIASSSLTAMAHNDSNKHDFKNWNKNNQIQSVEFISMKAPSTIENMVKTYTESTVKVTFKDGTVKEVPLNYDQLYLTKDKIVENKGEMIPAGTPIDVNGDPIVDNSIPEDPSYFISDAPDSNSLITKGNKTYMISHFEYDSQNNAGEEVSGLPASMTLTELNRDKKTGKLTVENAKKIDFSDVNGLWIPCNGSTTDWGTHLGSEEYEPDARAFENKESGAYKEVSNFAEYYFHDSSKANPYFYGWIPEISVSNKGETSVVKHYSTGRFSHELMKVLPDNKTALFGDDGGNTMMFMYVADEETDFSAGTLYAAKFDQTGTENGGSGNLDWIKLGHASDEEILDLIESGVTFSDIFETAEEPTDGFTAVKTNSHKTVEYLKVKPGMEKVAAFLEPRRYGAILGATAEFNKMEGLAVNEEDSKAYVAISYQNGSMEKQENAVQDDIQLHKIDSGVTYQLNLEKDQNDHSGAKIPSSYVPASMEGLVLGEDLSSPDEFGNTADPDKVANPDNLSFSEQLDTLFIGEDSGMHTNNFVWAYNMETKKLSRILSVPVGAEATGLSAVEGVKGSSYVLSNYQHPGADLGEKEITAVDKDKLEQAMKETLGIMETGGVGYIAGIPEIKGNQKWNEHAAKNRDNHKKHENSKRASGKNEQE</sequence>
<feature type="region of interest" description="Disordered" evidence="1">
    <location>
        <begin position="634"/>
        <end position="663"/>
    </location>
</feature>
<dbReference type="RefSeq" id="WP_138126984.1">
    <property type="nucleotide sequence ID" value="NZ_SWLG01000008.1"/>
</dbReference>
<feature type="chain" id="PRO_5024290142" evidence="2">
    <location>
        <begin position="24"/>
        <end position="663"/>
    </location>
</feature>
<keyword evidence="2" id="KW-0732">Signal</keyword>
<dbReference type="AlphaFoldDB" id="A0A5R9F2S7"/>
<evidence type="ECO:0000256" key="2">
    <source>
        <dbReference type="SAM" id="SignalP"/>
    </source>
</evidence>
<reference evidence="3 4" key="1">
    <citation type="submission" date="2019-04" db="EMBL/GenBank/DDBJ databases">
        <title>Bacillus caeni sp. nov., a bacterium isolated from mangrove sediment.</title>
        <authorList>
            <person name="Huang H."/>
            <person name="Mo K."/>
            <person name="Hu Y."/>
        </authorList>
    </citation>
    <scope>NUCLEOTIDE SEQUENCE [LARGE SCALE GENOMIC DNA]</scope>
    <source>
        <strain evidence="3 4">HB172195</strain>
    </source>
</reference>
<evidence type="ECO:0000256" key="1">
    <source>
        <dbReference type="SAM" id="MobiDB-lite"/>
    </source>
</evidence>
<comment type="caution">
    <text evidence="3">The sequence shown here is derived from an EMBL/GenBank/DDBJ whole genome shotgun (WGS) entry which is preliminary data.</text>
</comment>
<dbReference type="EMBL" id="SWLG01000008">
    <property type="protein sequence ID" value="TLS36800.1"/>
    <property type="molecule type" value="Genomic_DNA"/>
</dbReference>
<name>A0A5R9F2S7_9BACL</name>
<keyword evidence="4" id="KW-1185">Reference proteome</keyword>
<accession>A0A5R9F2S7</accession>
<feature type="signal peptide" evidence="2">
    <location>
        <begin position="1"/>
        <end position="23"/>
    </location>
</feature>
<evidence type="ECO:0000313" key="4">
    <source>
        <dbReference type="Proteomes" id="UP000308230"/>
    </source>
</evidence>
<dbReference type="InterPro" id="IPR008557">
    <property type="entry name" value="PhoX"/>
</dbReference>
<gene>
    <name evidence="3" type="ORF">FCL54_12645</name>
</gene>
<dbReference type="Proteomes" id="UP000308230">
    <property type="component" value="Unassembled WGS sequence"/>
</dbReference>